<name>A0A0N4Z8G4_PARTI</name>
<sequence length="424" mass="49519">MECTARIYFHYYVRDPPHIEIDGILSLRRNVYNNGIDTFGTYLYIEIYDKSNKDIIIFPLSNKNLASLNFTSNSLSFGLYVPFLTLKVIPKNTNDLKPYRDIIISLKCEEYNLIKIGDKFVVNNNAELYLKIDNCSLSNSIDCDKLKSLTVTMPYEEFTLNILRKCRNLQELILCGIFPSSKVELPDEFYDIIWSMKNLLYFTFSKNFFMECDVIELILKALPRKICKISFEDNNITKFPDTFFKFFELNELNIGKNNITEIPESLSFCHMLRRIIITTKDTIILFIPECLTRLINVVTIYFGSINKSRDHLNDWDLYENDVNKVCSCSNDDVISLDSLYEISINDLFFSRGFAIPDYSVNMFDNIYPCGSCSLMMKREKHKCFFERVNFAFNDDFSGSSEGNNNHIEIFQRNIRCRSCIAEGR</sequence>
<accession>A0A0N4Z8G4</accession>
<evidence type="ECO:0000313" key="1">
    <source>
        <dbReference type="Proteomes" id="UP000038045"/>
    </source>
</evidence>
<reference evidence="2" key="1">
    <citation type="submission" date="2017-02" db="UniProtKB">
        <authorList>
            <consortium name="WormBaseParasite"/>
        </authorList>
    </citation>
    <scope>IDENTIFICATION</scope>
</reference>
<organism evidence="1 2">
    <name type="scientific">Parastrongyloides trichosuri</name>
    <name type="common">Possum-specific nematode worm</name>
    <dbReference type="NCBI Taxonomy" id="131310"/>
    <lineage>
        <taxon>Eukaryota</taxon>
        <taxon>Metazoa</taxon>
        <taxon>Ecdysozoa</taxon>
        <taxon>Nematoda</taxon>
        <taxon>Chromadorea</taxon>
        <taxon>Rhabditida</taxon>
        <taxon>Tylenchina</taxon>
        <taxon>Panagrolaimomorpha</taxon>
        <taxon>Strongyloidoidea</taxon>
        <taxon>Strongyloididae</taxon>
        <taxon>Parastrongyloides</taxon>
    </lineage>
</organism>
<evidence type="ECO:0000313" key="2">
    <source>
        <dbReference type="WBParaSite" id="PTRK_0000356200.1"/>
    </source>
</evidence>
<keyword evidence="1" id="KW-1185">Reference proteome</keyword>
<dbReference type="InterPro" id="IPR001611">
    <property type="entry name" value="Leu-rich_rpt"/>
</dbReference>
<dbReference type="STRING" id="131310.A0A0N4Z8G4"/>
<dbReference type="AlphaFoldDB" id="A0A0N4Z8G4"/>
<dbReference type="WBParaSite" id="PTRK_0000356200.1">
    <property type="protein sequence ID" value="PTRK_0000356200.1"/>
    <property type="gene ID" value="PTRK_0000356200"/>
</dbReference>
<dbReference type="SUPFAM" id="SSF52058">
    <property type="entry name" value="L domain-like"/>
    <property type="match status" value="1"/>
</dbReference>
<dbReference type="PROSITE" id="PS51450">
    <property type="entry name" value="LRR"/>
    <property type="match status" value="1"/>
</dbReference>
<dbReference type="InterPro" id="IPR032675">
    <property type="entry name" value="LRR_dom_sf"/>
</dbReference>
<protein>
    <submittedName>
        <fullName evidence="2">LRR containing protein</fullName>
    </submittedName>
</protein>
<proteinExistence type="predicted"/>
<dbReference type="Proteomes" id="UP000038045">
    <property type="component" value="Unplaced"/>
</dbReference>
<dbReference type="Gene3D" id="3.80.10.10">
    <property type="entry name" value="Ribonuclease Inhibitor"/>
    <property type="match status" value="1"/>
</dbReference>